<accession>A0A0P9SHF6</accession>
<organism evidence="1 2">
    <name type="scientific">Pseudomonas syringae pv. coryli</name>
    <dbReference type="NCBI Taxonomy" id="317659"/>
    <lineage>
        <taxon>Bacteria</taxon>
        <taxon>Pseudomonadati</taxon>
        <taxon>Pseudomonadota</taxon>
        <taxon>Gammaproteobacteria</taxon>
        <taxon>Pseudomonadales</taxon>
        <taxon>Pseudomonadaceae</taxon>
        <taxon>Pseudomonas</taxon>
    </lineage>
</organism>
<dbReference type="EMBL" id="LJQC01000575">
    <property type="protein sequence ID" value="KPW97956.1"/>
    <property type="molecule type" value="Genomic_DNA"/>
</dbReference>
<dbReference type="AlphaFoldDB" id="A0A0P9SHF6"/>
<sequence>MIYAQLSDDGETVVAVFSCAQDETDYPNQAQLQDTDERYLQFKRNSEAS</sequence>
<comment type="caution">
    <text evidence="1">The sequence shown here is derived from an EMBL/GenBank/DDBJ whole genome shotgun (WGS) entry which is preliminary data.</text>
</comment>
<dbReference type="RefSeq" id="WP_156174816.1">
    <property type="nucleotide sequence ID" value="NZ_LJQC01000575.1"/>
</dbReference>
<protein>
    <submittedName>
        <fullName evidence="1">Uncharacterized protein</fullName>
    </submittedName>
</protein>
<proteinExistence type="predicted"/>
<reference evidence="1 2" key="1">
    <citation type="submission" date="2015-09" db="EMBL/GenBank/DDBJ databases">
        <title>Genome announcement of multiple Pseudomonas syringae strains.</title>
        <authorList>
            <person name="Thakur S."/>
            <person name="Wang P.W."/>
            <person name="Gong Y."/>
            <person name="Weir B.S."/>
            <person name="Guttman D.S."/>
        </authorList>
    </citation>
    <scope>NUCLEOTIDE SEQUENCE [LARGE SCALE GENOMIC DNA]</scope>
    <source>
        <strain evidence="1 2">ICMP17001</strain>
    </source>
</reference>
<name>A0A0P9SHF6_9PSED</name>
<evidence type="ECO:0000313" key="2">
    <source>
        <dbReference type="Proteomes" id="UP000051335"/>
    </source>
</evidence>
<dbReference type="PATRIC" id="fig|317659.3.peg.2311"/>
<keyword evidence="2" id="KW-1185">Reference proteome</keyword>
<evidence type="ECO:0000313" key="1">
    <source>
        <dbReference type="EMBL" id="KPW97956.1"/>
    </source>
</evidence>
<gene>
    <name evidence="1" type="ORF">ALO75_01482</name>
</gene>
<dbReference type="Proteomes" id="UP000051335">
    <property type="component" value="Unassembled WGS sequence"/>
</dbReference>